<keyword evidence="1" id="KW-0378">Hydrolase</keyword>
<comment type="caution">
    <text evidence="3">The sequence shown here is derived from an EMBL/GenBank/DDBJ whole genome shotgun (WGS) entry which is preliminary data.</text>
</comment>
<keyword evidence="1" id="KW-0645">Protease</keyword>
<organism evidence="3 4">
    <name type="scientific">Aminivibrio pyruvatiphilus</name>
    <dbReference type="NCBI Taxonomy" id="1005740"/>
    <lineage>
        <taxon>Bacteria</taxon>
        <taxon>Thermotogati</taxon>
        <taxon>Synergistota</taxon>
        <taxon>Synergistia</taxon>
        <taxon>Synergistales</taxon>
        <taxon>Aminobacteriaceae</taxon>
        <taxon>Aminivibrio</taxon>
    </lineage>
</organism>
<dbReference type="Proteomes" id="UP000295066">
    <property type="component" value="Unassembled WGS sequence"/>
</dbReference>
<keyword evidence="4" id="KW-1185">Reference proteome</keyword>
<dbReference type="GO" id="GO:0006508">
    <property type="term" value="P:proteolysis"/>
    <property type="evidence" value="ECO:0007669"/>
    <property type="project" value="UniProtKB-KW"/>
</dbReference>
<feature type="signal peptide" evidence="2">
    <location>
        <begin position="1"/>
        <end position="23"/>
    </location>
</feature>
<dbReference type="GO" id="GO:0016805">
    <property type="term" value="F:dipeptidase activity"/>
    <property type="evidence" value="ECO:0007669"/>
    <property type="project" value="UniProtKB-KW"/>
</dbReference>
<comment type="catalytic activity">
    <reaction evidence="1">
        <text>an L-aminoacyl-L-amino acid + H2O = 2 an L-alpha-amino acid</text>
        <dbReference type="Rhea" id="RHEA:48940"/>
        <dbReference type="ChEBI" id="CHEBI:15377"/>
        <dbReference type="ChEBI" id="CHEBI:59869"/>
        <dbReference type="ChEBI" id="CHEBI:77460"/>
    </reaction>
</comment>
<reference evidence="3 4" key="1">
    <citation type="submission" date="2019-03" db="EMBL/GenBank/DDBJ databases">
        <title>Genomic Encyclopedia of Type Strains, Phase IV (KMG-IV): sequencing the most valuable type-strain genomes for metagenomic binning, comparative biology and taxonomic classification.</title>
        <authorList>
            <person name="Goeker M."/>
        </authorList>
    </citation>
    <scope>NUCLEOTIDE SEQUENCE [LARGE SCALE GENOMIC DNA]</scope>
    <source>
        <strain evidence="3 4">DSM 25964</strain>
    </source>
</reference>
<evidence type="ECO:0000256" key="2">
    <source>
        <dbReference type="SAM" id="SignalP"/>
    </source>
</evidence>
<proteinExistence type="inferred from homology"/>
<dbReference type="OrthoDB" id="9764088at2"/>
<evidence type="ECO:0000256" key="1">
    <source>
        <dbReference type="RuleBase" id="RU364089"/>
    </source>
</evidence>
<evidence type="ECO:0000313" key="3">
    <source>
        <dbReference type="EMBL" id="TDY59716.1"/>
    </source>
</evidence>
<dbReference type="Pfam" id="PF03577">
    <property type="entry name" value="Peptidase_C69"/>
    <property type="match status" value="1"/>
</dbReference>
<gene>
    <name evidence="3" type="ORF">C8D99_11150</name>
</gene>
<dbReference type="GO" id="GO:0070004">
    <property type="term" value="F:cysteine-type exopeptidase activity"/>
    <property type="evidence" value="ECO:0007669"/>
    <property type="project" value="InterPro"/>
</dbReference>
<dbReference type="PANTHER" id="PTHR12994:SF17">
    <property type="entry name" value="LD30995P"/>
    <property type="match status" value="1"/>
</dbReference>
<dbReference type="EC" id="3.4.-.-" evidence="1"/>
<comment type="similarity">
    <text evidence="1">Belongs to the peptidase C69 family.</text>
</comment>
<accession>A0A4R8M7Z6</accession>
<dbReference type="InterPro" id="IPR005322">
    <property type="entry name" value="Peptidase_C69"/>
</dbReference>
<keyword evidence="1" id="KW-0224">Dipeptidase</keyword>
<dbReference type="AlphaFoldDB" id="A0A4R8M7Z6"/>
<dbReference type="EMBL" id="SORI01000011">
    <property type="protein sequence ID" value="TDY59716.1"/>
    <property type="molecule type" value="Genomic_DNA"/>
</dbReference>
<keyword evidence="2" id="KW-0732">Signal</keyword>
<protein>
    <recommendedName>
        <fullName evidence="1">Dipeptidase</fullName>
        <ecNumber evidence="1">3.4.-.-</ecNumber>
    </recommendedName>
</protein>
<dbReference type="PANTHER" id="PTHR12994">
    <property type="entry name" value="SECERNIN"/>
    <property type="match status" value="1"/>
</dbReference>
<dbReference type="RefSeq" id="WP_133957866.1">
    <property type="nucleotide sequence ID" value="NZ_SORI01000011.1"/>
</dbReference>
<evidence type="ECO:0000313" key="4">
    <source>
        <dbReference type="Proteomes" id="UP000295066"/>
    </source>
</evidence>
<dbReference type="Gene3D" id="3.60.60.10">
    <property type="entry name" value="Penicillin V Acylase, Chain A"/>
    <property type="match status" value="1"/>
</dbReference>
<feature type="chain" id="PRO_5020194211" description="Dipeptidase" evidence="2">
    <location>
        <begin position="24"/>
        <end position="531"/>
    </location>
</feature>
<name>A0A4R8M7Z6_9BACT</name>
<sequence>MNPRFPAVLLCILLVASVPGPLAGCTGIVVGREASDDGSVLNSQTADGWYDSNLRVIPGEKHPEGSTVPVYFGLLGDEPLPPMELGRIPQAPETYAYFRTAYSCFNEHQLAIGESTIGQKDQLKTFPGEGGAILTVEQLMIIALERCKTAREAVLMIGSLAERYGFLGSCANDGESLSLSDPSEAWIMEILGAGFDWQPGTRPGAIWVARRVPDHHAAVLCNVSRITMVDEKSPDFLFSAGYKDPAIRHGWYDPASGEPFNWRKAYAPEKGPWSPSSMWVRGRLHYIHKRLMPSKQWDPYAETDSYPFSFAPEKPVSVQEIIGIFRSSLEGTPFNMEGNPAWYIPGENRELLKSPKTTPFPDRATRELLNIPYMRPIAAKTSYSFITQSRSWLPSAIGGVLWFSPDSPHFSTYVPIYAGAGSIPKSWSNFERNRFTLDSSRWAVLLAASLANANYQRGIQTLKSLRDPLEKKTADEFREWDRAAARIAREKGFLPEGWIEERVSGKLTEVHRTYEEIVNLLIREATIIDLW</sequence>